<feature type="non-terminal residue" evidence="2">
    <location>
        <position position="98"/>
    </location>
</feature>
<dbReference type="EMBL" id="NGFP01000055">
    <property type="protein sequence ID" value="OUC96572.1"/>
    <property type="molecule type" value="Genomic_DNA"/>
</dbReference>
<feature type="compositionally biased region" description="Basic and acidic residues" evidence="1">
    <location>
        <begin position="1"/>
        <end position="11"/>
    </location>
</feature>
<gene>
    <name evidence="2" type="ORF">CA984_14355</name>
</gene>
<evidence type="ECO:0000256" key="1">
    <source>
        <dbReference type="SAM" id="MobiDB-lite"/>
    </source>
</evidence>
<sequence>MLVELTIRRTTSEPPNNSPIDGVRILSLLPAQWRKELTAANGEIVVRVRTEDDTTIEQIRVKVTAALTAPEVSHWELATCDTPAIGHHEPPAGSAPSP</sequence>
<feature type="region of interest" description="Disordered" evidence="1">
    <location>
        <begin position="1"/>
        <end position="20"/>
    </location>
</feature>
<evidence type="ECO:0000313" key="3">
    <source>
        <dbReference type="Proteomes" id="UP000194761"/>
    </source>
</evidence>
<accession>A0A243RNQ9</accession>
<dbReference type="Proteomes" id="UP000194761">
    <property type="component" value="Unassembled WGS sequence"/>
</dbReference>
<proteinExistence type="predicted"/>
<name>A0A243RNQ9_9ACTN</name>
<dbReference type="RefSeq" id="WP_086572181.1">
    <property type="nucleotide sequence ID" value="NZ_NGFP01000055.1"/>
</dbReference>
<protein>
    <submittedName>
        <fullName evidence="2">Uncharacterized protein</fullName>
    </submittedName>
</protein>
<organism evidence="2 3">
    <name type="scientific">Streptosporangium minutum</name>
    <dbReference type="NCBI Taxonomy" id="569862"/>
    <lineage>
        <taxon>Bacteria</taxon>
        <taxon>Bacillati</taxon>
        <taxon>Actinomycetota</taxon>
        <taxon>Actinomycetes</taxon>
        <taxon>Streptosporangiales</taxon>
        <taxon>Streptosporangiaceae</taxon>
        <taxon>Streptosporangium</taxon>
    </lineage>
</organism>
<keyword evidence="3" id="KW-1185">Reference proteome</keyword>
<dbReference type="AlphaFoldDB" id="A0A243RNQ9"/>
<comment type="caution">
    <text evidence="2">The sequence shown here is derived from an EMBL/GenBank/DDBJ whole genome shotgun (WGS) entry which is preliminary data.</text>
</comment>
<reference evidence="2 3" key="1">
    <citation type="submission" date="2017-05" db="EMBL/GenBank/DDBJ databases">
        <title>Biotechnological potential of actinobacteria isolated from South African environments.</title>
        <authorList>
            <person name="Le Roes-Hill M."/>
            <person name="Prins A."/>
            <person name="Durrell K.A."/>
        </authorList>
    </citation>
    <scope>NUCLEOTIDE SEQUENCE [LARGE SCALE GENOMIC DNA]</scope>
    <source>
        <strain evidence="2">M26</strain>
    </source>
</reference>
<evidence type="ECO:0000313" key="2">
    <source>
        <dbReference type="EMBL" id="OUC96572.1"/>
    </source>
</evidence>